<dbReference type="STRING" id="113226.A0A139I5M9"/>
<proteinExistence type="predicted"/>
<keyword evidence="3" id="KW-1185">Reference proteome</keyword>
<evidence type="ECO:0000313" key="3">
    <source>
        <dbReference type="Proteomes" id="UP000073492"/>
    </source>
</evidence>
<dbReference type="EMBL" id="LFZO01000289">
    <property type="protein sequence ID" value="KXT10063.1"/>
    <property type="molecule type" value="Genomic_DNA"/>
</dbReference>
<dbReference type="Proteomes" id="UP000073492">
    <property type="component" value="Unassembled WGS sequence"/>
</dbReference>
<accession>A0A139I5M9</accession>
<comment type="caution">
    <text evidence="2">The sequence shown here is derived from an EMBL/GenBank/DDBJ whole genome shotgun (WGS) entry which is preliminary data.</text>
</comment>
<dbReference type="AlphaFoldDB" id="A0A139I5M9"/>
<protein>
    <submittedName>
        <fullName evidence="2">Uncharacterized protein</fullName>
    </submittedName>
</protein>
<gene>
    <name evidence="2" type="ORF">AC579_9686</name>
</gene>
<evidence type="ECO:0000313" key="2">
    <source>
        <dbReference type="EMBL" id="KXT10063.1"/>
    </source>
</evidence>
<evidence type="ECO:0000256" key="1">
    <source>
        <dbReference type="SAM" id="MobiDB-lite"/>
    </source>
</evidence>
<feature type="compositionally biased region" description="Basic and acidic residues" evidence="1">
    <location>
        <begin position="9"/>
        <end position="27"/>
    </location>
</feature>
<reference evidence="2 3" key="1">
    <citation type="submission" date="2015-07" db="EMBL/GenBank/DDBJ databases">
        <title>Comparative genomics of the Sigatoka disease complex on banana suggests a link between parallel evolutionary changes in Pseudocercospora fijiensis and Pseudocercospora eumusae and increased virulence on the banana host.</title>
        <authorList>
            <person name="Chang T.-C."/>
            <person name="Salvucci A."/>
            <person name="Crous P.W."/>
            <person name="Stergiopoulos I."/>
        </authorList>
    </citation>
    <scope>NUCLEOTIDE SEQUENCE [LARGE SCALE GENOMIC DNA]</scope>
    <source>
        <strain evidence="2 3">CBS 116634</strain>
    </source>
</reference>
<organism evidence="2 3">
    <name type="scientific">Pseudocercospora musae</name>
    <dbReference type="NCBI Taxonomy" id="113226"/>
    <lineage>
        <taxon>Eukaryota</taxon>
        <taxon>Fungi</taxon>
        <taxon>Dikarya</taxon>
        <taxon>Ascomycota</taxon>
        <taxon>Pezizomycotina</taxon>
        <taxon>Dothideomycetes</taxon>
        <taxon>Dothideomycetidae</taxon>
        <taxon>Mycosphaerellales</taxon>
        <taxon>Mycosphaerellaceae</taxon>
        <taxon>Pseudocercospora</taxon>
    </lineage>
</organism>
<sequence length="171" mass="19366">MTSMGAKKGSKDKEPANQDDKDGKELEGGPVLKTAMSARLPLPQIVIGALELCTYFPQHARWPQYLLRLLRNDWRYKDIVKAQLNARGELNKANLKLRDDAIRKQSLTNSQVYYNKRDWNTQDWFRGSHADSTTYPATRPFPNLYTPGLDQAAWGPAAQKSWTLAVNAVTC</sequence>
<feature type="region of interest" description="Disordered" evidence="1">
    <location>
        <begin position="1"/>
        <end position="28"/>
    </location>
</feature>
<dbReference type="OrthoDB" id="3796227at2759"/>
<name>A0A139I5M9_9PEZI</name>